<evidence type="ECO:0000313" key="2">
    <source>
        <dbReference type="Proteomes" id="UP000238479"/>
    </source>
</evidence>
<evidence type="ECO:0000313" key="1">
    <source>
        <dbReference type="EMBL" id="PRQ28538.1"/>
    </source>
</evidence>
<reference evidence="1 2" key="1">
    <citation type="journal article" date="2018" name="Nat. Genet.">
        <title>The Rosa genome provides new insights in the design of modern roses.</title>
        <authorList>
            <person name="Bendahmane M."/>
        </authorList>
    </citation>
    <scope>NUCLEOTIDE SEQUENCE [LARGE SCALE GENOMIC DNA]</scope>
    <source>
        <strain evidence="2">cv. Old Blush</strain>
    </source>
</reference>
<organism evidence="1 2">
    <name type="scientific">Rosa chinensis</name>
    <name type="common">China rose</name>
    <dbReference type="NCBI Taxonomy" id="74649"/>
    <lineage>
        <taxon>Eukaryota</taxon>
        <taxon>Viridiplantae</taxon>
        <taxon>Streptophyta</taxon>
        <taxon>Embryophyta</taxon>
        <taxon>Tracheophyta</taxon>
        <taxon>Spermatophyta</taxon>
        <taxon>Magnoliopsida</taxon>
        <taxon>eudicotyledons</taxon>
        <taxon>Gunneridae</taxon>
        <taxon>Pentapetalae</taxon>
        <taxon>rosids</taxon>
        <taxon>fabids</taxon>
        <taxon>Rosales</taxon>
        <taxon>Rosaceae</taxon>
        <taxon>Rosoideae</taxon>
        <taxon>Rosoideae incertae sedis</taxon>
        <taxon>Rosa</taxon>
    </lineage>
</organism>
<name>A0A2P6Q2X5_ROSCH</name>
<comment type="caution">
    <text evidence="1">The sequence shown here is derived from an EMBL/GenBank/DDBJ whole genome shotgun (WGS) entry which is preliminary data.</text>
</comment>
<dbReference type="Proteomes" id="UP000238479">
    <property type="component" value="Chromosome 5"/>
</dbReference>
<dbReference type="Gramene" id="PRQ28538">
    <property type="protein sequence ID" value="PRQ28538"/>
    <property type="gene ID" value="RchiOBHm_Chr5g0004101"/>
</dbReference>
<dbReference type="EMBL" id="PDCK01000043">
    <property type="protein sequence ID" value="PRQ28538.1"/>
    <property type="molecule type" value="Genomic_DNA"/>
</dbReference>
<keyword evidence="2" id="KW-1185">Reference proteome</keyword>
<proteinExistence type="predicted"/>
<sequence>MAIRNSILNGTAELKGALRTQLQYKTLGRNSKHHGVNLQAVLPIGPDCKISGKKKKIKLRRHFE</sequence>
<accession>A0A2P6Q2X5</accession>
<protein>
    <submittedName>
        <fullName evidence="1">Uncharacterized protein</fullName>
    </submittedName>
</protein>
<dbReference type="AlphaFoldDB" id="A0A2P6Q2X5"/>
<gene>
    <name evidence="1" type="ORF">RchiOBHm_Chr5g0004101</name>
</gene>